<keyword evidence="3" id="KW-0813">Transport</keyword>
<evidence type="ECO:0000313" key="6">
    <source>
        <dbReference type="Proteomes" id="UP000799438"/>
    </source>
</evidence>
<evidence type="ECO:0000256" key="2">
    <source>
        <dbReference type="ARBA" id="ARBA00006781"/>
    </source>
</evidence>
<evidence type="ECO:0000256" key="3">
    <source>
        <dbReference type="PIRNR" id="PIRNR028983"/>
    </source>
</evidence>
<reference evidence="5" key="1">
    <citation type="journal article" date="2020" name="Stud. Mycol.">
        <title>101 Dothideomycetes genomes: a test case for predicting lifestyles and emergence of pathogens.</title>
        <authorList>
            <person name="Haridas S."/>
            <person name="Albert R."/>
            <person name="Binder M."/>
            <person name="Bloem J."/>
            <person name="Labutti K."/>
            <person name="Salamov A."/>
            <person name="Andreopoulos B."/>
            <person name="Baker S."/>
            <person name="Barry K."/>
            <person name="Bills G."/>
            <person name="Bluhm B."/>
            <person name="Cannon C."/>
            <person name="Castanera R."/>
            <person name="Culley D."/>
            <person name="Daum C."/>
            <person name="Ezra D."/>
            <person name="Gonzalez J."/>
            <person name="Henrissat B."/>
            <person name="Kuo A."/>
            <person name="Liang C."/>
            <person name="Lipzen A."/>
            <person name="Lutzoni F."/>
            <person name="Magnuson J."/>
            <person name="Mondo S."/>
            <person name="Nolan M."/>
            <person name="Ohm R."/>
            <person name="Pangilinan J."/>
            <person name="Park H.-J."/>
            <person name="Ramirez L."/>
            <person name="Alfaro M."/>
            <person name="Sun H."/>
            <person name="Tritt A."/>
            <person name="Yoshinaga Y."/>
            <person name="Zwiers L.-H."/>
            <person name="Turgeon B."/>
            <person name="Goodwin S."/>
            <person name="Spatafora J."/>
            <person name="Crous P."/>
            <person name="Grigoriev I."/>
        </authorList>
    </citation>
    <scope>NUCLEOTIDE SEQUENCE</scope>
    <source>
        <strain evidence="5">CBS 121167</strain>
    </source>
</reference>
<sequence>MVKRKERRDPEELGDAPPAKEHQDGDESSDDDMDMLDVEFEWFDPSPEVDFHGLKTLCRQLFDVDNQLFDLSALADLVLSQPTLGSTVKVDGLESDPYAFLTVLNLHEHREKQVIKDLTSYVLRKSATDASTAQLAQLLDPASPAQVGLILTERFINMPSEIVPPMYNMLLEEMQWALEDKEPYHFSHYLLISKTYLEVESKLDQQETRPKKKGKKEASSETFYFHPEDEVLHKHALAHCNYEYDKQGDEGASDAKRAFQEAGVKPVGHMILIDGSKFEGAIKAVGEYLGGPAAQ</sequence>
<dbReference type="PANTHER" id="PTHR13261">
    <property type="entry name" value="BRCA2 AND CDKN1A INTERACTING PROTEIN"/>
    <property type="match status" value="1"/>
</dbReference>
<dbReference type="GeneID" id="54296598"/>
<dbReference type="Proteomes" id="UP000799438">
    <property type="component" value="Unassembled WGS sequence"/>
</dbReference>
<dbReference type="OrthoDB" id="27543at2759"/>
<comment type="similarity">
    <text evidence="2 3">Belongs to the BCP1 family.</text>
</comment>
<dbReference type="Pfam" id="PF13862">
    <property type="entry name" value="BCCIP"/>
    <property type="match status" value="1"/>
</dbReference>
<dbReference type="RefSeq" id="XP_033396674.1">
    <property type="nucleotide sequence ID" value="XM_033539102.1"/>
</dbReference>
<keyword evidence="3" id="KW-0653">Protein transport</keyword>
<dbReference type="InterPro" id="IPR025602">
    <property type="entry name" value="BCP1_family"/>
</dbReference>
<comment type="subcellular location">
    <subcellularLocation>
        <location evidence="3">Nucleus</location>
    </subcellularLocation>
</comment>
<dbReference type="PANTHER" id="PTHR13261:SF0">
    <property type="entry name" value="BRCA2 AND CDKN1A-INTERACTING PROTEIN"/>
    <property type="match status" value="1"/>
</dbReference>
<keyword evidence="3" id="KW-0539">Nucleus</keyword>
<protein>
    <recommendedName>
        <fullName evidence="3">Protein BCP1</fullName>
    </recommendedName>
</protein>
<name>A0A6A6BER0_9PEZI</name>
<comment type="function">
    <text evidence="1 3">Involved in nuclear export, actin cytoskeleton organization and vesicular transport.</text>
</comment>
<dbReference type="GO" id="GO:0015031">
    <property type="term" value="P:protein transport"/>
    <property type="evidence" value="ECO:0007669"/>
    <property type="project" value="UniProtKB-KW"/>
</dbReference>
<dbReference type="AlphaFoldDB" id="A0A6A6BER0"/>
<proteinExistence type="inferred from homology"/>
<dbReference type="EMBL" id="ML995488">
    <property type="protein sequence ID" value="KAF2140961.1"/>
    <property type="molecule type" value="Genomic_DNA"/>
</dbReference>
<evidence type="ECO:0000313" key="5">
    <source>
        <dbReference type="EMBL" id="KAF2140961.1"/>
    </source>
</evidence>
<keyword evidence="6" id="KW-1185">Reference proteome</keyword>
<accession>A0A6A6BER0</accession>
<gene>
    <name evidence="5" type="ORF">K452DRAFT_272705</name>
</gene>
<evidence type="ECO:0000256" key="1">
    <source>
        <dbReference type="ARBA" id="ARBA00002688"/>
    </source>
</evidence>
<dbReference type="PIRSF" id="PIRSF028983">
    <property type="entry name" value="BCP1"/>
    <property type="match status" value="1"/>
</dbReference>
<organism evidence="5 6">
    <name type="scientific">Aplosporella prunicola CBS 121167</name>
    <dbReference type="NCBI Taxonomy" id="1176127"/>
    <lineage>
        <taxon>Eukaryota</taxon>
        <taxon>Fungi</taxon>
        <taxon>Dikarya</taxon>
        <taxon>Ascomycota</taxon>
        <taxon>Pezizomycotina</taxon>
        <taxon>Dothideomycetes</taxon>
        <taxon>Dothideomycetes incertae sedis</taxon>
        <taxon>Botryosphaeriales</taxon>
        <taxon>Aplosporellaceae</taxon>
        <taxon>Aplosporella</taxon>
    </lineage>
</organism>
<feature type="region of interest" description="Disordered" evidence="4">
    <location>
        <begin position="1"/>
        <end position="32"/>
    </location>
</feature>
<evidence type="ECO:0000256" key="4">
    <source>
        <dbReference type="SAM" id="MobiDB-lite"/>
    </source>
</evidence>
<dbReference type="GO" id="GO:0005634">
    <property type="term" value="C:nucleus"/>
    <property type="evidence" value="ECO:0007669"/>
    <property type="project" value="UniProtKB-SubCell"/>
</dbReference>